<name>A0AAU7NR48_9GAMM</name>
<dbReference type="EMBL" id="CP157743">
    <property type="protein sequence ID" value="XBS19413.1"/>
    <property type="molecule type" value="Genomic_DNA"/>
</dbReference>
<evidence type="ECO:0000313" key="2">
    <source>
        <dbReference type="Proteomes" id="UP001225378"/>
    </source>
</evidence>
<dbReference type="RefSeq" id="WP_305907844.1">
    <property type="nucleotide sequence ID" value="NZ_CP157743.1"/>
</dbReference>
<proteinExistence type="predicted"/>
<organism evidence="1 2">
    <name type="scientific">Methylomarinum roseum</name>
    <dbReference type="NCBI Taxonomy" id="3067653"/>
    <lineage>
        <taxon>Bacteria</taxon>
        <taxon>Pseudomonadati</taxon>
        <taxon>Pseudomonadota</taxon>
        <taxon>Gammaproteobacteria</taxon>
        <taxon>Methylococcales</taxon>
        <taxon>Methylococcaceae</taxon>
        <taxon>Methylomarinum</taxon>
    </lineage>
</organism>
<gene>
    <name evidence="1" type="ORF">Q9L42_013695</name>
</gene>
<evidence type="ECO:0000313" key="1">
    <source>
        <dbReference type="EMBL" id="XBS19413.1"/>
    </source>
</evidence>
<keyword evidence="2" id="KW-1185">Reference proteome</keyword>
<sequence length="116" mass="12953">MPDQALSIAVRAANLPSDRWLFINGLSGLTSFMAREGINDPEQAFQAFFDAAKHFHNLESDYNGKSFTDYLREKAAAKARRFNVAFPGVGDVVQEKIGSIDFAEQRRRIEPVDLCG</sequence>
<reference evidence="1 2" key="1">
    <citation type="journal article" date="2024" name="Microbiology">
        <title>Methylomarinum rosea sp. nov., a novel halophilic methanotrophic bacterium from the hypersaline Lake Elton.</title>
        <authorList>
            <person name="Suleimanov R.Z."/>
            <person name="Oshkin I.Y."/>
            <person name="Danilova O.V."/>
            <person name="Suzina N.E."/>
            <person name="Dedysh S.N."/>
        </authorList>
    </citation>
    <scope>NUCLEOTIDE SEQUENCE [LARGE SCALE GENOMIC DNA]</scope>
    <source>
        <strain evidence="1 2">Ch1-1</strain>
    </source>
</reference>
<protein>
    <submittedName>
        <fullName evidence="1">Uncharacterized protein</fullName>
    </submittedName>
</protein>
<dbReference type="KEGG" id="mech:Q9L42_013695"/>
<dbReference type="Proteomes" id="UP001225378">
    <property type="component" value="Chromosome"/>
</dbReference>
<dbReference type="AlphaFoldDB" id="A0AAU7NR48"/>
<accession>A0AAU7NR48</accession>